<dbReference type="EMBL" id="DF830079">
    <property type="protein sequence ID" value="GAK66240.1"/>
    <property type="molecule type" value="Genomic_DNA"/>
</dbReference>
<dbReference type="Gene3D" id="3.30.300.30">
    <property type="match status" value="1"/>
</dbReference>
<evidence type="ECO:0000313" key="7">
    <source>
        <dbReference type="Proteomes" id="UP000053758"/>
    </source>
</evidence>
<evidence type="ECO:0000259" key="5">
    <source>
        <dbReference type="Pfam" id="PF13193"/>
    </source>
</evidence>
<organism evidence="6">
    <name type="scientific">Pseudozyma antarctica</name>
    <name type="common">Yeast</name>
    <name type="synonym">Candida antarctica</name>
    <dbReference type="NCBI Taxonomy" id="84753"/>
    <lineage>
        <taxon>Eukaryota</taxon>
        <taxon>Fungi</taxon>
        <taxon>Dikarya</taxon>
        <taxon>Basidiomycota</taxon>
        <taxon>Ustilaginomycotina</taxon>
        <taxon>Ustilaginomycetes</taxon>
        <taxon>Ustilaginales</taxon>
        <taxon>Ustilaginaceae</taxon>
        <taxon>Moesziomyces</taxon>
    </lineage>
</organism>
<dbReference type="InterPro" id="IPR045851">
    <property type="entry name" value="AMP-bd_C_sf"/>
</dbReference>
<dbReference type="InterPro" id="IPR042099">
    <property type="entry name" value="ANL_N_sf"/>
</dbReference>
<protein>
    <submittedName>
        <fullName evidence="6">Acetyl-CoA synthetase-like protein</fullName>
    </submittedName>
</protein>
<comment type="similarity">
    <text evidence="1">Belongs to the ATP-dependent AMP-binding enzyme family.</text>
</comment>
<reference evidence="6" key="1">
    <citation type="submission" date="2014-07" db="EMBL/GenBank/DDBJ databases">
        <title>Draft genome sequence of the yeast Pseudozyma antarctica JCM 10317 known as a producer of lipase B which used in a wide range of industrial applications.</title>
        <authorList>
            <person name="Morita T."/>
            <person name="Saika A."/>
            <person name="Koike H."/>
        </authorList>
    </citation>
    <scope>NUCLEOTIDE SEQUENCE</scope>
    <source>
        <strain evidence="6">JCM 10317</strain>
    </source>
</reference>
<feature type="domain" description="AMP-binding enzyme C-terminal" evidence="5">
    <location>
        <begin position="627"/>
        <end position="712"/>
    </location>
</feature>
<dbReference type="GeneID" id="26305351"/>
<dbReference type="Pfam" id="PF13193">
    <property type="entry name" value="AMP-binding_C"/>
    <property type="match status" value="1"/>
</dbReference>
<dbReference type="InterPro" id="IPR000873">
    <property type="entry name" value="AMP-dep_synth/lig_dom"/>
</dbReference>
<sequence>MAPQILTSIYPPLPKASYSNIFDYVSSESESSLADKVQFVRQDGKQFTTLRSKPQRESGWYAPAAVSGPAASRCQPRVVRAQRWHGTFGVEWTDERVGAKRRYVADAGQPSALRSVRPSVDPSLADRCTGSDALCATAAHRSHGARLMGEKRTRADLRVQFSTSVSARSLASQSSTQFSRDFFSGGGPATLARSSVAFQARIAEGSSPSHGQVVREARRLAWTLRHKLGLQPRQRVGVISPNHTMYPIFVFAAEVAGLVTAPVNPALTVGELAKSLEQASVDVVLAHPSCQDNARAAWEQAKAAMGRLSVSATSSAATDGLFMFDDADELVTGAHGEPDLRAQLTDNELESYRVEDPAKETAFIMFSSGTSGSAKGVEITHSNVIHSVMALVATHDDYFGQKDVQVGFLPFYHIFGLIKLMHHPFYLGMKIVILPKFNLDLFCEKIQEYRATASLVVPPVLLQLAKSPVPEKYNMTSLKCVQCGAAPLSAELFELLEKRYPGMAVLNGYGLTESLPSVICSGPKELPNSKGAAGRIAPGVEVRLVSEEGHDVGQEQGREGNPGEVWLRGPTIMKGYLDNEDATRDAFTEDGWFKTGDVAVMRNTEIFIVDRIKDLIKFKGFQVSPAELEAVITSHPEVADVAVFGVWCPAQMTEVPRACIVPRDLALLNKPDECMELEKRVRTHMEKLVAAHKKIRGGIEWVATIPKSPSGKILRRLLRDEAAREAAKLDAQSQLRSTLVTSLSAVNANNNAKNDEEAKESIFSPVSPVAAA</sequence>
<dbReference type="HOGENOM" id="CLU_000022_59_2_1"/>
<evidence type="ECO:0000256" key="3">
    <source>
        <dbReference type="SAM" id="MobiDB-lite"/>
    </source>
</evidence>
<evidence type="ECO:0000256" key="2">
    <source>
        <dbReference type="ARBA" id="ARBA00022598"/>
    </source>
</evidence>
<dbReference type="AlphaFoldDB" id="A0A081CHU4"/>
<dbReference type="Pfam" id="PF00501">
    <property type="entry name" value="AMP-binding"/>
    <property type="match status" value="1"/>
</dbReference>
<evidence type="ECO:0000259" key="4">
    <source>
        <dbReference type="Pfam" id="PF00501"/>
    </source>
</evidence>
<name>A0A081CHU4_PSEA2</name>
<dbReference type="Gene3D" id="3.40.50.12780">
    <property type="entry name" value="N-terminal domain of ligase-like"/>
    <property type="match status" value="1"/>
</dbReference>
<dbReference type="InterPro" id="IPR025110">
    <property type="entry name" value="AMP-bd_C"/>
</dbReference>
<gene>
    <name evidence="6" type="ORF">PAN0_012d4462</name>
</gene>
<dbReference type="InterPro" id="IPR020845">
    <property type="entry name" value="AMP-binding_CS"/>
</dbReference>
<dbReference type="CDD" id="cd05911">
    <property type="entry name" value="Firefly_Luc_like"/>
    <property type="match status" value="1"/>
</dbReference>
<dbReference type="Proteomes" id="UP000053758">
    <property type="component" value="Unassembled WGS sequence"/>
</dbReference>
<evidence type="ECO:0000313" key="6">
    <source>
        <dbReference type="EMBL" id="GAK66240.1"/>
    </source>
</evidence>
<dbReference type="GO" id="GO:0016405">
    <property type="term" value="F:CoA-ligase activity"/>
    <property type="evidence" value="ECO:0007669"/>
    <property type="project" value="TreeGrafter"/>
</dbReference>
<dbReference type="PANTHER" id="PTHR24096:SF149">
    <property type="entry name" value="AMP-BINDING DOMAIN-CONTAINING PROTEIN-RELATED"/>
    <property type="match status" value="1"/>
</dbReference>
<proteinExistence type="inferred from homology"/>
<feature type="region of interest" description="Disordered" evidence="3">
    <location>
        <begin position="751"/>
        <end position="772"/>
    </location>
</feature>
<dbReference type="RefSeq" id="XP_014655485.1">
    <property type="nucleotide sequence ID" value="XM_014799999.1"/>
</dbReference>
<dbReference type="PANTHER" id="PTHR24096">
    <property type="entry name" value="LONG-CHAIN-FATTY-ACID--COA LIGASE"/>
    <property type="match status" value="1"/>
</dbReference>
<keyword evidence="2" id="KW-0436">Ligase</keyword>
<evidence type="ECO:0000256" key="1">
    <source>
        <dbReference type="ARBA" id="ARBA00006432"/>
    </source>
</evidence>
<accession>A0A081CHU4</accession>
<feature type="domain" description="AMP-dependent synthetase/ligase" evidence="4">
    <location>
        <begin position="202"/>
        <end position="577"/>
    </location>
</feature>
<dbReference type="PROSITE" id="PS00455">
    <property type="entry name" value="AMP_BINDING"/>
    <property type="match status" value="1"/>
</dbReference>
<dbReference type="SUPFAM" id="SSF56801">
    <property type="entry name" value="Acetyl-CoA synthetase-like"/>
    <property type="match status" value="1"/>
</dbReference>
<keyword evidence="7" id="KW-1185">Reference proteome</keyword>